<dbReference type="PANTHER" id="PTHR32024">
    <property type="entry name" value="TRK SYSTEM POTASSIUM UPTAKE PROTEIN TRKG-RELATED"/>
    <property type="match status" value="1"/>
</dbReference>
<keyword evidence="2" id="KW-0813">Transport</keyword>
<dbReference type="GO" id="GO:0005886">
    <property type="term" value="C:plasma membrane"/>
    <property type="evidence" value="ECO:0007669"/>
    <property type="project" value="UniProtKB-SubCell"/>
</dbReference>
<keyword evidence="6" id="KW-0406">Ion transport</keyword>
<keyword evidence="5 8" id="KW-1133">Transmembrane helix</keyword>
<dbReference type="PANTHER" id="PTHR32024:SF4">
    <property type="entry name" value="KTR SYSTEM POTASSIUM UPTAKE PROTEIN D"/>
    <property type="match status" value="1"/>
</dbReference>
<comment type="subcellular location">
    <subcellularLocation>
        <location evidence="1">Cell membrane</location>
        <topology evidence="1">Multi-pass membrane protein</topology>
    </subcellularLocation>
</comment>
<keyword evidence="10" id="KW-1185">Reference proteome</keyword>
<dbReference type="Pfam" id="PF02386">
    <property type="entry name" value="TrkH"/>
    <property type="match status" value="1"/>
</dbReference>
<dbReference type="eggNOG" id="COG0168">
    <property type="taxonomic scope" value="Bacteria"/>
</dbReference>
<feature type="transmembrane region" description="Helical" evidence="8">
    <location>
        <begin position="173"/>
        <end position="192"/>
    </location>
</feature>
<reference evidence="9 10" key="1">
    <citation type="journal article" date="2009" name="Stand. Genomic Sci.">
        <title>Complete genome sequence of Desulfotomaculum acetoxidans type strain (5575).</title>
        <authorList>
            <person name="Spring S."/>
            <person name="Lapidus A."/>
            <person name="Schroder M."/>
            <person name="Gleim D."/>
            <person name="Sims D."/>
            <person name="Meincke L."/>
            <person name="Glavina Del Rio T."/>
            <person name="Tice H."/>
            <person name="Copeland A."/>
            <person name="Cheng J.F."/>
            <person name="Lucas S."/>
            <person name="Chen F."/>
            <person name="Nolan M."/>
            <person name="Bruce D."/>
            <person name="Goodwin L."/>
            <person name="Pitluck S."/>
            <person name="Ivanova N."/>
            <person name="Mavromatis K."/>
            <person name="Mikhailova N."/>
            <person name="Pati A."/>
            <person name="Chen A."/>
            <person name="Palaniappan K."/>
            <person name="Land M."/>
            <person name="Hauser L."/>
            <person name="Chang Y.J."/>
            <person name="Jeffries C.D."/>
            <person name="Chain P."/>
            <person name="Saunders E."/>
            <person name="Brettin T."/>
            <person name="Detter J.C."/>
            <person name="Goker M."/>
            <person name="Bristow J."/>
            <person name="Eisen J.A."/>
            <person name="Markowitz V."/>
            <person name="Hugenholtz P."/>
            <person name="Kyrpides N.C."/>
            <person name="Klenk H.P."/>
            <person name="Han C."/>
        </authorList>
    </citation>
    <scope>NUCLEOTIDE SEQUENCE [LARGE SCALE GENOMIC DNA]</scope>
    <source>
        <strain evidence="10">ATCC 49208 / DSM 771 / VKM B-1644</strain>
    </source>
</reference>
<dbReference type="GO" id="GO:0008324">
    <property type="term" value="F:monoatomic cation transmembrane transporter activity"/>
    <property type="evidence" value="ECO:0007669"/>
    <property type="project" value="InterPro"/>
</dbReference>
<feature type="transmembrane region" description="Helical" evidence="8">
    <location>
        <begin position="418"/>
        <end position="438"/>
    </location>
</feature>
<evidence type="ECO:0000256" key="8">
    <source>
        <dbReference type="SAM" id="Phobius"/>
    </source>
</evidence>
<feature type="transmembrane region" description="Helical" evidence="8">
    <location>
        <begin position="128"/>
        <end position="153"/>
    </location>
</feature>
<feature type="transmembrane region" description="Helical" evidence="8">
    <location>
        <begin position="199"/>
        <end position="219"/>
    </location>
</feature>
<feature type="transmembrane region" description="Helical" evidence="8">
    <location>
        <begin position="83"/>
        <end position="107"/>
    </location>
</feature>
<dbReference type="Proteomes" id="UP000002217">
    <property type="component" value="Chromosome"/>
</dbReference>
<feature type="transmembrane region" description="Helical" evidence="8">
    <location>
        <begin position="20"/>
        <end position="40"/>
    </location>
</feature>
<accession>C8W5Y3</accession>
<protein>
    <submittedName>
        <fullName evidence="9">H(+)-transporting two-sector ATPase</fullName>
        <ecNumber evidence="9">3.6.3.14</ecNumber>
    </submittedName>
</protein>
<dbReference type="KEGG" id="dae:Dtox_0518"/>
<feature type="transmembrane region" description="Helical" evidence="8">
    <location>
        <begin position="323"/>
        <end position="341"/>
    </location>
</feature>
<evidence type="ECO:0000256" key="2">
    <source>
        <dbReference type="ARBA" id="ARBA00022448"/>
    </source>
</evidence>
<evidence type="ECO:0000256" key="3">
    <source>
        <dbReference type="ARBA" id="ARBA00022475"/>
    </source>
</evidence>
<dbReference type="STRING" id="485916.Dtox_0518"/>
<dbReference type="AlphaFoldDB" id="C8W5Y3"/>
<sequence>MAYLKSTRLNFNKRFSLTPVQLMVLGYFLFTIIGAMLLISPFSLNTGKQLNLIDAFFTATSAVSVTGLTVVSTPDTFSLTGRIILSFLLQFGGIGIMVLGTLVYILSGTKIHLRTYAMIRIEQNQTSIHGMVSLMLFILKVAVIFEILGAIILTSRFFINYHMPFSDALGMGIFYSISGFTNAGFDLFGHGLQNFQQDYLIQSVISILLLSGAIGFPVLLEAHSYYLSLRKKTRFTFSLYTKVTTMTFLILLFLGFIFVLLSELHGPLANMSWQEKVSVAFFHSLNTRSGGFSTIDINVFSTPTLLFLSLLMFIGASPSSCGGGIRTTTFAINLISVFSYMRGRNSVKIMNRELYPEDILRSFMVSFFAAMLVILSVIFLMETENFASREILFEVCSAFGTTGLSTGIATNLSVTGKLIIIFLMFVGRVGILSLLMLLHNHRLRDKYHIIKERIIVG</sequence>
<keyword evidence="4 8" id="KW-0812">Transmembrane</keyword>
<dbReference type="HOGENOM" id="CLU_026429_0_1_9"/>
<feature type="transmembrane region" description="Helical" evidence="8">
    <location>
        <begin position="362"/>
        <end position="381"/>
    </location>
</feature>
<feature type="transmembrane region" description="Helical" evidence="8">
    <location>
        <begin position="239"/>
        <end position="261"/>
    </location>
</feature>
<evidence type="ECO:0000256" key="1">
    <source>
        <dbReference type="ARBA" id="ARBA00004651"/>
    </source>
</evidence>
<keyword evidence="9" id="KW-0378">Hydrolase</keyword>
<organism evidence="9 10">
    <name type="scientific">Desulfofarcimen acetoxidans (strain ATCC 49208 / DSM 771 / KCTC 5769 / VKM B-1644 / 5575)</name>
    <name type="common">Desulfotomaculum acetoxidans</name>
    <dbReference type="NCBI Taxonomy" id="485916"/>
    <lineage>
        <taxon>Bacteria</taxon>
        <taxon>Bacillati</taxon>
        <taxon>Bacillota</taxon>
        <taxon>Clostridia</taxon>
        <taxon>Eubacteriales</taxon>
        <taxon>Peptococcaceae</taxon>
        <taxon>Desulfofarcimen</taxon>
    </lineage>
</organism>
<dbReference type="RefSeq" id="WP_015756157.1">
    <property type="nucleotide sequence ID" value="NC_013216.1"/>
</dbReference>
<evidence type="ECO:0000256" key="6">
    <source>
        <dbReference type="ARBA" id="ARBA00023065"/>
    </source>
</evidence>
<evidence type="ECO:0000313" key="9">
    <source>
        <dbReference type="EMBL" id="ACV61438.1"/>
    </source>
</evidence>
<keyword evidence="3" id="KW-1003">Cell membrane</keyword>
<dbReference type="InterPro" id="IPR003445">
    <property type="entry name" value="Cat_transpt"/>
</dbReference>
<evidence type="ECO:0000256" key="7">
    <source>
        <dbReference type="ARBA" id="ARBA00023136"/>
    </source>
</evidence>
<feature type="transmembrane region" description="Helical" evidence="8">
    <location>
        <begin position="52"/>
        <end position="71"/>
    </location>
</feature>
<name>C8W5Y3_DESAS</name>
<evidence type="ECO:0000313" key="10">
    <source>
        <dbReference type="Proteomes" id="UP000002217"/>
    </source>
</evidence>
<evidence type="ECO:0000256" key="5">
    <source>
        <dbReference type="ARBA" id="ARBA00022989"/>
    </source>
</evidence>
<dbReference type="GO" id="GO:0016787">
    <property type="term" value="F:hydrolase activity"/>
    <property type="evidence" value="ECO:0007669"/>
    <property type="project" value="UniProtKB-KW"/>
</dbReference>
<dbReference type="EMBL" id="CP001720">
    <property type="protein sequence ID" value="ACV61438.1"/>
    <property type="molecule type" value="Genomic_DNA"/>
</dbReference>
<keyword evidence="7 8" id="KW-0472">Membrane</keyword>
<gene>
    <name evidence="9" type="ordered locus">Dtox_0518</name>
</gene>
<dbReference type="EC" id="3.6.3.14" evidence="9"/>
<evidence type="ECO:0000256" key="4">
    <source>
        <dbReference type="ARBA" id="ARBA00022692"/>
    </source>
</evidence>
<proteinExistence type="predicted"/>
<dbReference type="GO" id="GO:0030001">
    <property type="term" value="P:metal ion transport"/>
    <property type="evidence" value="ECO:0007669"/>
    <property type="project" value="UniProtKB-ARBA"/>
</dbReference>